<accession>A0ABW4X1V9</accession>
<dbReference type="EC" id="2.4.-.-" evidence="2"/>
<dbReference type="InterPro" id="IPR050194">
    <property type="entry name" value="Glycosyltransferase_grp1"/>
</dbReference>
<gene>
    <name evidence="2" type="ORF">ACFSKU_18790</name>
</gene>
<dbReference type="GO" id="GO:0016757">
    <property type="term" value="F:glycosyltransferase activity"/>
    <property type="evidence" value="ECO:0007669"/>
    <property type="project" value="UniProtKB-KW"/>
</dbReference>
<keyword evidence="3" id="KW-1185">Reference proteome</keyword>
<dbReference type="Gene3D" id="3.40.50.2000">
    <property type="entry name" value="Glycogen Phosphorylase B"/>
    <property type="match status" value="2"/>
</dbReference>
<dbReference type="EMBL" id="JBHUHV010000058">
    <property type="protein sequence ID" value="MFD2068944.1"/>
    <property type="molecule type" value="Genomic_DNA"/>
</dbReference>
<dbReference type="PANTHER" id="PTHR45947:SF3">
    <property type="entry name" value="SULFOQUINOVOSYL TRANSFERASE SQD2"/>
    <property type="match status" value="1"/>
</dbReference>
<evidence type="ECO:0000313" key="2">
    <source>
        <dbReference type="EMBL" id="MFD2068944.1"/>
    </source>
</evidence>
<feature type="domain" description="Glycosyl transferase family 1" evidence="1">
    <location>
        <begin position="193"/>
        <end position="353"/>
    </location>
</feature>
<dbReference type="PANTHER" id="PTHR45947">
    <property type="entry name" value="SULFOQUINOVOSYL TRANSFERASE SQD2"/>
    <property type="match status" value="1"/>
</dbReference>
<proteinExistence type="predicted"/>
<protein>
    <submittedName>
        <fullName evidence="2">Glycosyltransferase family 4 protein</fullName>
        <ecNumber evidence="2">2.4.-.-</ecNumber>
    </submittedName>
</protein>
<dbReference type="CDD" id="cd03801">
    <property type="entry name" value="GT4_PimA-like"/>
    <property type="match status" value="1"/>
</dbReference>
<dbReference type="Pfam" id="PF00534">
    <property type="entry name" value="Glycos_transf_1"/>
    <property type="match status" value="1"/>
</dbReference>
<organism evidence="2 3">
    <name type="scientific">Pontibacter silvestris</name>
    <dbReference type="NCBI Taxonomy" id="2305183"/>
    <lineage>
        <taxon>Bacteria</taxon>
        <taxon>Pseudomonadati</taxon>
        <taxon>Bacteroidota</taxon>
        <taxon>Cytophagia</taxon>
        <taxon>Cytophagales</taxon>
        <taxon>Hymenobacteraceae</taxon>
        <taxon>Pontibacter</taxon>
    </lineage>
</organism>
<evidence type="ECO:0000313" key="3">
    <source>
        <dbReference type="Proteomes" id="UP001597369"/>
    </source>
</evidence>
<dbReference type="InterPro" id="IPR001296">
    <property type="entry name" value="Glyco_trans_1"/>
</dbReference>
<dbReference type="Proteomes" id="UP001597369">
    <property type="component" value="Unassembled WGS sequence"/>
</dbReference>
<keyword evidence="2" id="KW-0328">Glycosyltransferase</keyword>
<sequence length="391" mass="44501">MSKKVVIIQKILPHYRIDFFNRLKNALQKYQVDLHLIYGKSSNQDALKSDEVELDWATYVPNKVFKINTKELYWQPCYKFLTGADLVIAEQANKLLINYLLSFQRLTTSRKFAFWGHGLNRQDDPSSPANRFKSFFLSQCDWWFAYTESVKQFLISNSSFPEERITTVQNAIDTTALLKAYAEQSPQNALNTKEELGINSEHVAIYCGGIYKEKRIDFVIEACDIIKTKIHDFHLIVIGSGADAAIVKEAARSRPWIHYLGPKFDNEKVKYFKISTAFLMPGLVGLAVLDAFALQTPMVTTDFPFHSPEIEYLEHEANGLITKNNLDDYAFNVVSLLLDNDQHSKLVAGCKKAAEKYTLNQMVNNFTEGILRCLAIETAAIDSLPVKTAQL</sequence>
<comment type="caution">
    <text evidence="2">The sequence shown here is derived from an EMBL/GenBank/DDBJ whole genome shotgun (WGS) entry which is preliminary data.</text>
</comment>
<keyword evidence="2" id="KW-0808">Transferase</keyword>
<dbReference type="RefSeq" id="WP_229957639.1">
    <property type="nucleotide sequence ID" value="NZ_JAJJWI010000001.1"/>
</dbReference>
<reference evidence="3" key="1">
    <citation type="journal article" date="2019" name="Int. J. Syst. Evol. Microbiol.">
        <title>The Global Catalogue of Microorganisms (GCM) 10K type strain sequencing project: providing services to taxonomists for standard genome sequencing and annotation.</title>
        <authorList>
            <consortium name="The Broad Institute Genomics Platform"/>
            <consortium name="The Broad Institute Genome Sequencing Center for Infectious Disease"/>
            <person name="Wu L."/>
            <person name="Ma J."/>
        </authorList>
    </citation>
    <scope>NUCLEOTIDE SEQUENCE [LARGE SCALE GENOMIC DNA]</scope>
    <source>
        <strain evidence="3">JCM 16545</strain>
    </source>
</reference>
<name>A0ABW4X1V9_9BACT</name>
<evidence type="ECO:0000259" key="1">
    <source>
        <dbReference type="Pfam" id="PF00534"/>
    </source>
</evidence>
<dbReference type="SUPFAM" id="SSF53756">
    <property type="entry name" value="UDP-Glycosyltransferase/glycogen phosphorylase"/>
    <property type="match status" value="1"/>
</dbReference>